<keyword evidence="3" id="KW-0143">Chaperone</keyword>
<dbReference type="EMBL" id="CP071793">
    <property type="protein sequence ID" value="QTD52179.1"/>
    <property type="molecule type" value="Genomic_DNA"/>
</dbReference>
<evidence type="ECO:0000256" key="3">
    <source>
        <dbReference type="ARBA" id="ARBA00023186"/>
    </source>
</evidence>
<dbReference type="Gene3D" id="3.40.50.300">
    <property type="entry name" value="P-loop containing nucleotide triphosphate hydrolases"/>
    <property type="match status" value="1"/>
</dbReference>
<dbReference type="GO" id="GO:0016787">
    <property type="term" value="F:hydrolase activity"/>
    <property type="evidence" value="ECO:0007669"/>
    <property type="project" value="UniProtKB-KW"/>
</dbReference>
<dbReference type="InterPro" id="IPR027417">
    <property type="entry name" value="P-loop_NTPase"/>
</dbReference>
<dbReference type="Gene3D" id="3.30.1220.10">
    <property type="entry name" value="CobW-like, C-terminal domain"/>
    <property type="match status" value="1"/>
</dbReference>
<dbReference type="GO" id="GO:0005737">
    <property type="term" value="C:cytoplasm"/>
    <property type="evidence" value="ECO:0007669"/>
    <property type="project" value="TreeGrafter"/>
</dbReference>
<comment type="similarity">
    <text evidence="4">Belongs to the SIMIBI class G3E GTPase family. ZNG1 subfamily.</text>
</comment>
<evidence type="ECO:0000256" key="6">
    <source>
        <dbReference type="ARBA" id="ARBA00049117"/>
    </source>
</evidence>
<comment type="function">
    <text evidence="5">Zinc chaperone that directly transfers zinc cofactor to target proteins, thereby activating them. Zinc is transferred from the CXCC motif in the GTPase domain to the zinc binding site in target proteins in a process requiring GTP hydrolysis.</text>
</comment>
<evidence type="ECO:0000256" key="5">
    <source>
        <dbReference type="ARBA" id="ARBA00045658"/>
    </source>
</evidence>
<dbReference type="SUPFAM" id="SSF52540">
    <property type="entry name" value="P-loop containing nucleoside triphosphate hydrolases"/>
    <property type="match status" value="1"/>
</dbReference>
<comment type="catalytic activity">
    <reaction evidence="6">
        <text>GTP + H2O = GDP + phosphate + H(+)</text>
        <dbReference type="Rhea" id="RHEA:19669"/>
        <dbReference type="ChEBI" id="CHEBI:15377"/>
        <dbReference type="ChEBI" id="CHEBI:15378"/>
        <dbReference type="ChEBI" id="CHEBI:37565"/>
        <dbReference type="ChEBI" id="CHEBI:43474"/>
        <dbReference type="ChEBI" id="CHEBI:58189"/>
    </reaction>
    <physiologicalReaction direction="left-to-right" evidence="6">
        <dbReference type="Rhea" id="RHEA:19670"/>
    </physiologicalReaction>
</comment>
<dbReference type="SMART" id="SM00833">
    <property type="entry name" value="CobW_C"/>
    <property type="match status" value="1"/>
</dbReference>
<evidence type="ECO:0000256" key="4">
    <source>
        <dbReference type="ARBA" id="ARBA00034320"/>
    </source>
</evidence>
<keyword evidence="1" id="KW-0547">Nucleotide-binding</keyword>
<protein>
    <submittedName>
        <fullName evidence="8">GTP-binding protein</fullName>
    </submittedName>
</protein>
<keyword evidence="9" id="KW-1185">Reference proteome</keyword>
<evidence type="ECO:0000313" key="9">
    <source>
        <dbReference type="Proteomes" id="UP000663929"/>
    </source>
</evidence>
<feature type="domain" description="CobW C-terminal" evidence="7">
    <location>
        <begin position="233"/>
        <end position="325"/>
    </location>
</feature>
<dbReference type="RefSeq" id="WP_237382288.1">
    <property type="nucleotide sequence ID" value="NZ_CP071793.1"/>
</dbReference>
<name>A0A8A4TQD6_SULCO</name>
<dbReference type="Pfam" id="PF07683">
    <property type="entry name" value="CobW_C"/>
    <property type="match status" value="1"/>
</dbReference>
<organism evidence="8 9">
    <name type="scientific">Sulfidibacter corallicola</name>
    <dbReference type="NCBI Taxonomy" id="2818388"/>
    <lineage>
        <taxon>Bacteria</taxon>
        <taxon>Pseudomonadati</taxon>
        <taxon>Acidobacteriota</taxon>
        <taxon>Holophagae</taxon>
        <taxon>Acanthopleuribacterales</taxon>
        <taxon>Acanthopleuribacteraceae</taxon>
        <taxon>Sulfidibacter</taxon>
    </lineage>
</organism>
<dbReference type="AlphaFoldDB" id="A0A8A4TQD6"/>
<dbReference type="SUPFAM" id="SSF90002">
    <property type="entry name" value="Hypothetical protein YjiA, C-terminal domain"/>
    <property type="match status" value="1"/>
</dbReference>
<dbReference type="KEGG" id="scor:J3U87_06860"/>
<dbReference type="InterPro" id="IPR036627">
    <property type="entry name" value="CobW-likC_sf"/>
</dbReference>
<gene>
    <name evidence="8" type="ORF">J3U87_06860</name>
</gene>
<dbReference type="GO" id="GO:0000166">
    <property type="term" value="F:nucleotide binding"/>
    <property type="evidence" value="ECO:0007669"/>
    <property type="project" value="UniProtKB-KW"/>
</dbReference>
<dbReference type="Proteomes" id="UP000663929">
    <property type="component" value="Chromosome"/>
</dbReference>
<dbReference type="InterPro" id="IPR003495">
    <property type="entry name" value="CobW/HypB/UreG_nucleotide-bd"/>
</dbReference>
<evidence type="ECO:0000256" key="2">
    <source>
        <dbReference type="ARBA" id="ARBA00022801"/>
    </source>
</evidence>
<dbReference type="CDD" id="cd03112">
    <property type="entry name" value="CobW-like"/>
    <property type="match status" value="1"/>
</dbReference>
<sequence length="375" mass="41805">MKQVPVTVLSGFLGSGKTTFLNYLLHADHGRRIGVLVNDFGSVNIDADLVTRIEGETMSLANGCICCSIRGDMEETLVSMVDGDEKPDHLLIEASGVSDPAAIVQTFALSHDLRAKVYLDGIVAVVDGEQVRDLKGKNALLARRQIAVADLLLVNKVDLLDDAQRASLSKWLRQQVSDVRLVETVRGRVPLELVFGLGGKKWREAAEKDTLDVHVHDVEQSAKHAHENHLLEFETWTYRGEKPFDFTALKRMMSGLPASVYRVKGIVQLQNMPAERTVLQVAGRRVSFLGDRLWRDTRPYTELVFIAAAGKLDPDRLAARMDQCLADAKETAAEDRQADAIGKEVQINRWAQKFWEHSARAMQQRMAEDHSNGEQ</sequence>
<dbReference type="PANTHER" id="PTHR13748:SF62">
    <property type="entry name" value="COBW DOMAIN-CONTAINING PROTEIN"/>
    <property type="match status" value="1"/>
</dbReference>
<dbReference type="InterPro" id="IPR011629">
    <property type="entry name" value="CobW-like_C"/>
</dbReference>
<proteinExistence type="inferred from homology"/>
<reference evidence="8" key="1">
    <citation type="submission" date="2021-03" db="EMBL/GenBank/DDBJ databases">
        <title>Acanthopleuribacteraceae sp. M133.</title>
        <authorList>
            <person name="Wang G."/>
        </authorList>
    </citation>
    <scope>NUCLEOTIDE SEQUENCE</scope>
    <source>
        <strain evidence="8">M133</strain>
    </source>
</reference>
<dbReference type="Pfam" id="PF02492">
    <property type="entry name" value="cobW"/>
    <property type="match status" value="1"/>
</dbReference>
<evidence type="ECO:0000313" key="8">
    <source>
        <dbReference type="EMBL" id="QTD52179.1"/>
    </source>
</evidence>
<evidence type="ECO:0000256" key="1">
    <source>
        <dbReference type="ARBA" id="ARBA00022741"/>
    </source>
</evidence>
<dbReference type="PANTHER" id="PTHR13748">
    <property type="entry name" value="COBW-RELATED"/>
    <property type="match status" value="1"/>
</dbReference>
<dbReference type="InterPro" id="IPR051316">
    <property type="entry name" value="Zinc-reg_GTPase_activator"/>
</dbReference>
<evidence type="ECO:0000259" key="7">
    <source>
        <dbReference type="SMART" id="SM00833"/>
    </source>
</evidence>
<keyword evidence="2" id="KW-0378">Hydrolase</keyword>
<accession>A0A8A4TQD6</accession>